<feature type="compositionally biased region" description="Polar residues" evidence="1">
    <location>
        <begin position="181"/>
        <end position="198"/>
    </location>
</feature>
<feature type="compositionally biased region" description="Basic residues" evidence="1">
    <location>
        <begin position="60"/>
        <end position="87"/>
    </location>
</feature>
<organism evidence="2 3">
    <name type="scientific">Elysia crispata</name>
    <name type="common">lettuce slug</name>
    <dbReference type="NCBI Taxonomy" id="231223"/>
    <lineage>
        <taxon>Eukaryota</taxon>
        <taxon>Metazoa</taxon>
        <taxon>Spiralia</taxon>
        <taxon>Lophotrochozoa</taxon>
        <taxon>Mollusca</taxon>
        <taxon>Gastropoda</taxon>
        <taxon>Heterobranchia</taxon>
        <taxon>Euthyneura</taxon>
        <taxon>Panpulmonata</taxon>
        <taxon>Sacoglossa</taxon>
        <taxon>Placobranchoidea</taxon>
        <taxon>Plakobranchidae</taxon>
        <taxon>Elysia</taxon>
    </lineage>
</organism>
<dbReference type="Proteomes" id="UP001283361">
    <property type="component" value="Unassembled WGS sequence"/>
</dbReference>
<protein>
    <submittedName>
        <fullName evidence="2">Uncharacterized protein</fullName>
    </submittedName>
</protein>
<evidence type="ECO:0000313" key="3">
    <source>
        <dbReference type="Proteomes" id="UP001283361"/>
    </source>
</evidence>
<dbReference type="EMBL" id="JAWDGP010003107">
    <property type="protein sequence ID" value="KAK3777214.1"/>
    <property type="molecule type" value="Genomic_DNA"/>
</dbReference>
<evidence type="ECO:0000313" key="2">
    <source>
        <dbReference type="EMBL" id="KAK3777214.1"/>
    </source>
</evidence>
<feature type="compositionally biased region" description="Low complexity" evidence="1">
    <location>
        <begin position="207"/>
        <end position="217"/>
    </location>
</feature>
<accession>A0AAE0ZX88</accession>
<feature type="region of interest" description="Disordered" evidence="1">
    <location>
        <begin position="136"/>
        <end position="235"/>
    </location>
</feature>
<proteinExistence type="predicted"/>
<reference evidence="2" key="1">
    <citation type="journal article" date="2023" name="G3 (Bethesda)">
        <title>A reference genome for the long-term kleptoplast-retaining sea slug Elysia crispata morphotype clarki.</title>
        <authorList>
            <person name="Eastman K.E."/>
            <person name="Pendleton A.L."/>
            <person name="Shaikh M.A."/>
            <person name="Suttiyut T."/>
            <person name="Ogas R."/>
            <person name="Tomko P."/>
            <person name="Gavelis G."/>
            <person name="Widhalm J.R."/>
            <person name="Wisecaver J.H."/>
        </authorList>
    </citation>
    <scope>NUCLEOTIDE SEQUENCE</scope>
    <source>
        <strain evidence="2">ECLA1</strain>
    </source>
</reference>
<name>A0AAE0ZX88_9GAST</name>
<gene>
    <name evidence="2" type="ORF">RRG08_047834</name>
</gene>
<sequence length="330" mass="35439">MSSPDSDDPLGIGRKLGFHRSGNHHSHSYFQHQQSSRCPHIVVSDTTTANGAARSSPGGKNHHGGHHHHHQQQQHHHHHHHHQHSHHNSSSSTNNNDLLLAKVKMKAAVDPLAHKHVEENIETFLESFKHKTWSVDAAASGSGREGGMTLLDTRRTSYSDSGDYDDGDDNSSTTTNTTDSHCWTSSVISTADDVSTDSPGDGPVLMAGGSSSLSASGATGGGAMGGAISGSRKHPSSLEYSISGSARGVSWRESDSIIAESRRIARWAWRQSNFTGSQDTPCSCSYHPPPYNVTCAEAVSSSAPSFSLRFKHGRHVAFGRTQCFCSLDGH</sequence>
<feature type="region of interest" description="Disordered" evidence="1">
    <location>
        <begin position="1"/>
        <end position="95"/>
    </location>
</feature>
<feature type="compositionally biased region" description="Gly residues" evidence="1">
    <location>
        <begin position="218"/>
        <end position="228"/>
    </location>
</feature>
<dbReference type="AlphaFoldDB" id="A0AAE0ZX88"/>
<evidence type="ECO:0000256" key="1">
    <source>
        <dbReference type="SAM" id="MobiDB-lite"/>
    </source>
</evidence>
<comment type="caution">
    <text evidence="2">The sequence shown here is derived from an EMBL/GenBank/DDBJ whole genome shotgun (WGS) entry which is preliminary data.</text>
</comment>
<feature type="compositionally biased region" description="Basic residues" evidence="1">
    <location>
        <begin position="16"/>
        <end position="27"/>
    </location>
</feature>
<keyword evidence="3" id="KW-1185">Reference proteome</keyword>
<feature type="compositionally biased region" description="Low complexity" evidence="1">
    <location>
        <begin position="170"/>
        <end position="180"/>
    </location>
</feature>